<accession>A0ABP9ZZE5</accession>
<dbReference type="PANTHER" id="PTHR47017">
    <property type="entry name" value="ACYL-COA"/>
    <property type="match status" value="1"/>
</dbReference>
<organism evidence="1 2">
    <name type="scientific">Thalassolituus maritimus</name>
    <dbReference type="NCBI Taxonomy" id="484498"/>
    <lineage>
        <taxon>Bacteria</taxon>
        <taxon>Pseudomonadati</taxon>
        <taxon>Pseudomonadota</taxon>
        <taxon>Gammaproteobacteria</taxon>
        <taxon>Oceanospirillales</taxon>
        <taxon>Oceanospirillaceae</taxon>
        <taxon>Thalassolituus</taxon>
    </lineage>
</organism>
<evidence type="ECO:0000313" key="1">
    <source>
        <dbReference type="EMBL" id="GAA6145518.1"/>
    </source>
</evidence>
<dbReference type="EMBL" id="BAABWH010000004">
    <property type="protein sequence ID" value="GAA6145518.1"/>
    <property type="molecule type" value="Genomic_DNA"/>
</dbReference>
<dbReference type="Pfam" id="PF04339">
    <property type="entry name" value="FemAB_like"/>
    <property type="match status" value="1"/>
</dbReference>
<protein>
    <submittedName>
        <fullName evidence="1">GNAT family N-acetyltransferase</fullName>
    </submittedName>
</protein>
<sequence>MSELIALSSISSIPKEQWDALLPDNASPFLRYDFLHALEATGCVSPETGWTPSHLLKLDSEGTPTLILPTYIKDHSYGEYVFDWQWAEAYASYGMQYYPKLLIGIPFTPVPSPRWLGNVHSIPDLSASLSDFCTSKGLTGWHMNFPNGELPDGRQASERQGCQFIWRNKDYRSFDDFLASFASRKRKNLLKERRRIPDQGLHVARYTGSDITPEMIDIFYQCYCDTYYRRRSHPYLTASFFQLIRETMSDQLMLVLAEDEDGPCAAALCFFDEHALYGRYWGCLRDYDALHFEACYYQGIEFCIEQGLTMFNPGTQGEHKIARGFAPEFTRSYHWLAHSEFNNAIAQFTRQEAPYIAEYAREAAQKLPFKQESS</sequence>
<gene>
    <name evidence="1" type="ORF">NBRC116585_16360</name>
</gene>
<evidence type="ECO:0000313" key="2">
    <source>
        <dbReference type="Proteomes" id="UP001481413"/>
    </source>
</evidence>
<dbReference type="InterPro" id="IPR007434">
    <property type="entry name" value="FemAB-like"/>
</dbReference>
<dbReference type="Gene3D" id="3.40.630.30">
    <property type="match status" value="1"/>
</dbReference>
<proteinExistence type="predicted"/>
<reference evidence="1 2" key="1">
    <citation type="submission" date="2024-04" db="EMBL/GenBank/DDBJ databases">
        <title>Draft genome sequence of Thalassolituus maritimus NBRC 116585.</title>
        <authorList>
            <person name="Miyakawa T."/>
            <person name="Kusuya Y."/>
            <person name="Miura T."/>
        </authorList>
    </citation>
    <scope>NUCLEOTIDE SEQUENCE [LARGE SCALE GENOMIC DNA]</scope>
    <source>
        <strain evidence="1 2">5NW40-0001</strain>
    </source>
</reference>
<dbReference type="SUPFAM" id="SSF55729">
    <property type="entry name" value="Acyl-CoA N-acyltransferases (Nat)"/>
    <property type="match status" value="1"/>
</dbReference>
<dbReference type="RefSeq" id="WP_353294505.1">
    <property type="nucleotide sequence ID" value="NZ_BAABWH010000004.1"/>
</dbReference>
<dbReference type="Proteomes" id="UP001481413">
    <property type="component" value="Unassembled WGS sequence"/>
</dbReference>
<dbReference type="PANTHER" id="PTHR47017:SF1">
    <property type="entry name" value="ACYL-COA"/>
    <property type="match status" value="1"/>
</dbReference>
<comment type="caution">
    <text evidence="1">The sequence shown here is derived from an EMBL/GenBank/DDBJ whole genome shotgun (WGS) entry which is preliminary data.</text>
</comment>
<name>A0ABP9ZZE5_9GAMM</name>
<keyword evidence="2" id="KW-1185">Reference proteome</keyword>
<dbReference type="InterPro" id="IPR016181">
    <property type="entry name" value="Acyl_CoA_acyltransferase"/>
</dbReference>